<dbReference type="AlphaFoldDB" id="A0A8T4IN45"/>
<gene>
    <name evidence="2" type="ORF">KDA82_10285</name>
</gene>
<dbReference type="Pfam" id="PF21806">
    <property type="entry name" value="DUF6879"/>
    <property type="match status" value="1"/>
</dbReference>
<dbReference type="InterPro" id="IPR049244">
    <property type="entry name" value="DUF6879"/>
</dbReference>
<keyword evidence="3" id="KW-1185">Reference proteome</keyword>
<accession>A0A8T4IN45</accession>
<name>A0A8T4IN45_9ACTN</name>
<evidence type="ECO:0000313" key="2">
    <source>
        <dbReference type="EMBL" id="MBR7673399.1"/>
    </source>
</evidence>
<dbReference type="EMBL" id="JAGSMN010000202">
    <property type="protein sequence ID" value="MBR7673399.1"/>
    <property type="molecule type" value="Genomic_DNA"/>
</dbReference>
<dbReference type="Proteomes" id="UP000675554">
    <property type="component" value="Unassembled WGS sequence"/>
</dbReference>
<comment type="caution">
    <text evidence="2">The sequence shown here is derived from an EMBL/GenBank/DDBJ whole genome shotgun (WGS) entry which is preliminary data.</text>
</comment>
<organism evidence="2 3">
    <name type="scientific">Streptomyces daliensis</name>
    <dbReference type="NCBI Taxonomy" id="299421"/>
    <lineage>
        <taxon>Bacteria</taxon>
        <taxon>Bacillati</taxon>
        <taxon>Actinomycetota</taxon>
        <taxon>Actinomycetes</taxon>
        <taxon>Kitasatosporales</taxon>
        <taxon>Streptomycetaceae</taxon>
        <taxon>Streptomyces</taxon>
    </lineage>
</organism>
<evidence type="ECO:0000313" key="3">
    <source>
        <dbReference type="Proteomes" id="UP000675554"/>
    </source>
</evidence>
<feature type="domain" description="DUF6879" evidence="1">
    <location>
        <begin position="9"/>
        <end position="178"/>
    </location>
</feature>
<reference evidence="2" key="1">
    <citation type="submission" date="2021-04" db="EMBL/GenBank/DDBJ databases">
        <title>Sequencing of actinobacteria type strains.</title>
        <authorList>
            <person name="Nguyen G.-S."/>
            <person name="Wentzel A."/>
        </authorList>
    </citation>
    <scope>NUCLEOTIDE SEQUENCE</scope>
    <source>
        <strain evidence="2">DSM 42095</strain>
    </source>
</reference>
<sequence length="194" mass="22997">MALDAYYADFEKHFWHSADAGFWKLERQQFFQEPGYDSWEAFARGEWEESLRLLKAGRADMAEYHRKVERHGFTARRIRVVEEPLTHYMQWELHALRVREQCGGPIHVIDADQVARYEDEGPLPEIYTLGHQVMYQAVYDERGVLESARKFVDTEVIRRCRKFIVDLYQTGEPLAGWFDEHVAPLPPPPRQDER</sequence>
<evidence type="ECO:0000259" key="1">
    <source>
        <dbReference type="Pfam" id="PF21806"/>
    </source>
</evidence>
<proteinExistence type="predicted"/>
<protein>
    <recommendedName>
        <fullName evidence="1">DUF6879 domain-containing protein</fullName>
    </recommendedName>
</protein>